<dbReference type="AlphaFoldDB" id="A0A4Y2W5Y0"/>
<protein>
    <submittedName>
        <fullName evidence="1">Uncharacterized protein</fullName>
    </submittedName>
</protein>
<accession>A0A4Y2W5Y0</accession>
<comment type="caution">
    <text evidence="1">The sequence shown here is derived from an EMBL/GenBank/DDBJ whole genome shotgun (WGS) entry which is preliminary data.</text>
</comment>
<evidence type="ECO:0000313" key="1">
    <source>
        <dbReference type="EMBL" id="GBO31367.1"/>
    </source>
</evidence>
<evidence type="ECO:0000313" key="2">
    <source>
        <dbReference type="Proteomes" id="UP000499080"/>
    </source>
</evidence>
<keyword evidence="2" id="KW-1185">Reference proteome</keyword>
<gene>
    <name evidence="1" type="ORF">AVEN_133769_1</name>
</gene>
<organism evidence="1 2">
    <name type="scientific">Araneus ventricosus</name>
    <name type="common">Orbweaver spider</name>
    <name type="synonym">Epeira ventricosa</name>
    <dbReference type="NCBI Taxonomy" id="182803"/>
    <lineage>
        <taxon>Eukaryota</taxon>
        <taxon>Metazoa</taxon>
        <taxon>Ecdysozoa</taxon>
        <taxon>Arthropoda</taxon>
        <taxon>Chelicerata</taxon>
        <taxon>Arachnida</taxon>
        <taxon>Araneae</taxon>
        <taxon>Araneomorphae</taxon>
        <taxon>Entelegynae</taxon>
        <taxon>Araneoidea</taxon>
        <taxon>Araneidae</taxon>
        <taxon>Araneus</taxon>
    </lineage>
</organism>
<dbReference type="EMBL" id="BGPR01054658">
    <property type="protein sequence ID" value="GBO31367.1"/>
    <property type="molecule type" value="Genomic_DNA"/>
</dbReference>
<reference evidence="1 2" key="1">
    <citation type="journal article" date="2019" name="Sci. Rep.">
        <title>Orb-weaving spider Araneus ventricosus genome elucidates the spidroin gene catalogue.</title>
        <authorList>
            <person name="Kono N."/>
            <person name="Nakamura H."/>
            <person name="Ohtoshi R."/>
            <person name="Moran D.A.P."/>
            <person name="Shinohara A."/>
            <person name="Yoshida Y."/>
            <person name="Fujiwara M."/>
            <person name="Mori M."/>
            <person name="Tomita M."/>
            <person name="Arakawa K."/>
        </authorList>
    </citation>
    <scope>NUCLEOTIDE SEQUENCE [LARGE SCALE GENOMIC DNA]</scope>
</reference>
<dbReference type="Proteomes" id="UP000499080">
    <property type="component" value="Unassembled WGS sequence"/>
</dbReference>
<name>A0A4Y2W5Y0_ARAVE</name>
<proteinExistence type="predicted"/>
<sequence>MSRACLISGFVEVFSTTHYSPLESSTFIAGLAHKQLGKFPSLLVRQLLECPRHWNSFFILFILHTFRRFNDNFRRSRPCPLNGRPSKRGYEKNPLNYWDVWGKVAPDVSLQVDREILRTSIANAAGK</sequence>